<dbReference type="HOGENOM" id="CLU_013446_10_1_6"/>
<proteinExistence type="inferred from homology"/>
<dbReference type="InterPro" id="IPR001482">
    <property type="entry name" value="T2SS/T4SS_dom"/>
</dbReference>
<dbReference type="PANTHER" id="PTHR30258">
    <property type="entry name" value="TYPE II SECRETION SYSTEM PROTEIN GSPE-RELATED"/>
    <property type="match status" value="1"/>
</dbReference>
<dbReference type="GO" id="GO:0005886">
    <property type="term" value="C:plasma membrane"/>
    <property type="evidence" value="ECO:0007669"/>
    <property type="project" value="TreeGrafter"/>
</dbReference>
<sequence>MSDSQPKKRIGDQLVDKGIISLDQLKIALQEQKISGNQIGKVLIDMGFLTETLLKEVLSDGARDESINLAEVVPDEDAITLVDKALAEQLNVLPCNFNAENKTLQLAMADTFDILALDKVKSLIPSNITVMPILAGIKEIQSNIDHFYGYELSIDGILREIETGEYDAISQHIAVSEYTHPLVRLVDAFLTDAVKRGASDIHFEPEEGFLRVRYRIDGVLHQVRSLHNKYWSSIVVRLKVMSTMDLAETRAPQDGRIHLKVAGHPIDFRVAAQPTIHGENFVLRILDREKSIVPLEDLDLAEKNRQLLKLMMARPEGIILVTGPTGSGKTTTLYSMLSYLNNESVNIMTLEDPVEYPIPMIRQSSIGHSSKMNFADGIRSLMRQDPDIILVGEMRDLETSEMGFRAAMTGHQVFSTLHTNSAIGAFPRLLDIGVLPDIMAGNIIGVIGQRLIRRLCKSCKSEQPITDVEKKLLGDGGQNLTTIFHAEGCKKCNNTGYKGRIALLEILRMDTDLDELVVKKVSQRELLKAAKEKGYTTLADDGIAQVLKGRTTLDELSRVVDFTSRLAN</sequence>
<evidence type="ECO:0000256" key="2">
    <source>
        <dbReference type="ARBA" id="ARBA00022741"/>
    </source>
</evidence>
<evidence type="ECO:0000259" key="4">
    <source>
        <dbReference type="PROSITE" id="PS00662"/>
    </source>
</evidence>
<gene>
    <name evidence="5" type="ORF">CYCME_0551</name>
</gene>
<dbReference type="SUPFAM" id="SSF160246">
    <property type="entry name" value="EspE N-terminal domain-like"/>
    <property type="match status" value="1"/>
</dbReference>
<dbReference type="RefSeq" id="WP_020932082.1">
    <property type="nucleotide sequence ID" value="NC_021917.1"/>
</dbReference>
<keyword evidence="3" id="KW-0067">ATP-binding</keyword>
<dbReference type="InterPro" id="IPR003593">
    <property type="entry name" value="AAA+_ATPase"/>
</dbReference>
<comment type="similarity">
    <text evidence="1">Belongs to the GSP E family.</text>
</comment>
<reference evidence="6" key="2">
    <citation type="journal article" date="2016" name="Environ. Microbiol. Rep.">
        <title>Analysis of defence systems and a conjugative IncP-1 plasmid in the marine polyaromatic hydrocarbons-degrading bacterium Cycloclasticus sp. 78-ME.</title>
        <authorList>
            <person name="Yakimov M.M."/>
            <person name="Crisafi F."/>
            <person name="Messina E."/>
            <person name="Smedile F."/>
            <person name="Lopatina A."/>
            <person name="Denaro R."/>
            <person name="Pieper D.H."/>
            <person name="Golyshin P.N."/>
            <person name="Giuliano L."/>
        </authorList>
    </citation>
    <scope>NUCLEOTIDE SEQUENCE [LARGE SCALE GENOMIC DNA]</scope>
    <source>
        <strain evidence="6">78-ME</strain>
    </source>
</reference>
<evidence type="ECO:0000256" key="3">
    <source>
        <dbReference type="ARBA" id="ARBA00022840"/>
    </source>
</evidence>
<dbReference type="AlphaFoldDB" id="S5TDM1"/>
<dbReference type="eggNOG" id="COG2804">
    <property type="taxonomic scope" value="Bacteria"/>
</dbReference>
<dbReference type="PATRIC" id="fig|1198232.3.peg.559"/>
<dbReference type="Gene3D" id="3.30.450.90">
    <property type="match status" value="1"/>
</dbReference>
<dbReference type="Gene3D" id="3.30.300.160">
    <property type="entry name" value="Type II secretion system, protein E, N-terminal domain"/>
    <property type="match status" value="1"/>
</dbReference>
<dbReference type="KEGG" id="cza:CYCME_0551"/>
<keyword evidence="6" id="KW-1185">Reference proteome</keyword>
<organism evidence="5 6">
    <name type="scientific">Cycloclasticus zancles 78-ME</name>
    <dbReference type="NCBI Taxonomy" id="1198232"/>
    <lineage>
        <taxon>Bacteria</taxon>
        <taxon>Pseudomonadati</taxon>
        <taxon>Pseudomonadota</taxon>
        <taxon>Gammaproteobacteria</taxon>
        <taxon>Thiotrichales</taxon>
        <taxon>Piscirickettsiaceae</taxon>
        <taxon>Cycloclasticus</taxon>
    </lineage>
</organism>
<dbReference type="Proteomes" id="UP000015380">
    <property type="component" value="Chromosome"/>
</dbReference>
<feature type="domain" description="Bacterial type II secretion system protein E" evidence="4">
    <location>
        <begin position="382"/>
        <end position="396"/>
    </location>
</feature>
<protein>
    <submittedName>
        <fullName evidence="5">Type II secretory pathway, component PulE</fullName>
    </submittedName>
</protein>
<dbReference type="CDD" id="cd01129">
    <property type="entry name" value="PulE-GspE-like"/>
    <property type="match status" value="1"/>
</dbReference>
<dbReference type="GO" id="GO:0005524">
    <property type="term" value="F:ATP binding"/>
    <property type="evidence" value="ECO:0007669"/>
    <property type="project" value="UniProtKB-KW"/>
</dbReference>
<dbReference type="SUPFAM" id="SSF52540">
    <property type="entry name" value="P-loop containing nucleoside triphosphate hydrolases"/>
    <property type="match status" value="1"/>
</dbReference>
<name>S5TDM1_9GAMM</name>
<dbReference type="Gene3D" id="3.40.50.300">
    <property type="entry name" value="P-loop containing nucleotide triphosphate hydrolases"/>
    <property type="match status" value="1"/>
</dbReference>
<reference evidence="5 6" key="1">
    <citation type="submission" date="2013-05" db="EMBL/GenBank/DDBJ databases">
        <title>Between feast and famine: a lifestyle of most important marine PAH-degrading bacterium Cycloclasticus sp. 7ME.</title>
        <authorList>
            <person name="Yakimov M.M."/>
            <person name="Messina E."/>
            <person name="Genovese M."/>
            <person name="Denaro R."/>
            <person name="Crisafi F."/>
            <person name="Russo D."/>
            <person name="Cappello S."/>
            <person name="Santisi S."/>
            <person name="Smedile F."/>
            <person name="Golyshina O.V."/>
            <person name="Tran H."/>
            <person name="Pieper D.H."/>
            <person name="Golyshin P.N."/>
            <person name="Giuliano L."/>
        </authorList>
    </citation>
    <scope>NUCLEOTIDE SEQUENCE [LARGE SCALE GENOMIC DNA]</scope>
    <source>
        <strain evidence="5 6">78-ME</strain>
    </source>
</reference>
<evidence type="ECO:0000256" key="1">
    <source>
        <dbReference type="ARBA" id="ARBA00006611"/>
    </source>
</evidence>
<dbReference type="InterPro" id="IPR007831">
    <property type="entry name" value="T2SS_GspE_N"/>
</dbReference>
<dbReference type="EMBL" id="CP005996">
    <property type="protein sequence ID" value="AGS38892.1"/>
    <property type="molecule type" value="Genomic_DNA"/>
</dbReference>
<evidence type="ECO:0000313" key="6">
    <source>
        <dbReference type="Proteomes" id="UP000015380"/>
    </source>
</evidence>
<dbReference type="PANTHER" id="PTHR30258:SF2">
    <property type="entry name" value="COMG OPERON PROTEIN 1"/>
    <property type="match status" value="1"/>
</dbReference>
<dbReference type="SMART" id="SM00382">
    <property type="entry name" value="AAA"/>
    <property type="match status" value="1"/>
</dbReference>
<dbReference type="InterPro" id="IPR027417">
    <property type="entry name" value="P-loop_NTPase"/>
</dbReference>
<dbReference type="Pfam" id="PF05157">
    <property type="entry name" value="MshEN"/>
    <property type="match status" value="1"/>
</dbReference>
<dbReference type="PROSITE" id="PS00662">
    <property type="entry name" value="T2SP_E"/>
    <property type="match status" value="1"/>
</dbReference>
<dbReference type="GO" id="GO:0016887">
    <property type="term" value="F:ATP hydrolysis activity"/>
    <property type="evidence" value="ECO:0007669"/>
    <property type="project" value="TreeGrafter"/>
</dbReference>
<dbReference type="Pfam" id="PF00437">
    <property type="entry name" value="T2SSE"/>
    <property type="match status" value="1"/>
</dbReference>
<evidence type="ECO:0000313" key="5">
    <source>
        <dbReference type="EMBL" id="AGS38892.1"/>
    </source>
</evidence>
<keyword evidence="2" id="KW-0547">Nucleotide-binding</keyword>
<accession>S5TDM1</accession>
<dbReference type="InterPro" id="IPR037257">
    <property type="entry name" value="T2SS_E_N_sf"/>
</dbReference>